<dbReference type="Proteomes" id="UP000800981">
    <property type="component" value="Unassembled WGS sequence"/>
</dbReference>
<evidence type="ECO:0000259" key="5">
    <source>
        <dbReference type="PROSITE" id="PS50893"/>
    </source>
</evidence>
<name>A0ABX0GUC3_9ACTN</name>
<proteinExistence type="predicted"/>
<evidence type="ECO:0000313" key="7">
    <source>
        <dbReference type="Proteomes" id="UP000800981"/>
    </source>
</evidence>
<dbReference type="SUPFAM" id="SSF52540">
    <property type="entry name" value="P-loop containing nucleoside triphosphate hydrolases"/>
    <property type="match status" value="2"/>
</dbReference>
<keyword evidence="2" id="KW-0677">Repeat</keyword>
<keyword evidence="3" id="KW-0547">Nucleotide-binding</keyword>
<evidence type="ECO:0000256" key="4">
    <source>
        <dbReference type="ARBA" id="ARBA00022840"/>
    </source>
</evidence>
<protein>
    <submittedName>
        <fullName evidence="6">Sugar ABC transporter ATP-binding protein</fullName>
    </submittedName>
</protein>
<dbReference type="PANTHER" id="PTHR43790:SF9">
    <property type="entry name" value="GALACTOFURANOSE TRANSPORTER ATP-BINDING PROTEIN YTFR"/>
    <property type="match status" value="1"/>
</dbReference>
<evidence type="ECO:0000256" key="3">
    <source>
        <dbReference type="ARBA" id="ARBA00022741"/>
    </source>
</evidence>
<accession>A0ABX0GUC3</accession>
<keyword evidence="4 6" id="KW-0067">ATP-binding</keyword>
<keyword evidence="1" id="KW-0813">Transport</keyword>
<dbReference type="InterPro" id="IPR003439">
    <property type="entry name" value="ABC_transporter-like_ATP-bd"/>
</dbReference>
<organism evidence="6 7">
    <name type="scientific">Motilibacter deserti</name>
    <dbReference type="NCBI Taxonomy" id="2714956"/>
    <lineage>
        <taxon>Bacteria</taxon>
        <taxon>Bacillati</taxon>
        <taxon>Actinomycetota</taxon>
        <taxon>Actinomycetes</taxon>
        <taxon>Motilibacterales</taxon>
        <taxon>Motilibacteraceae</taxon>
        <taxon>Motilibacter</taxon>
    </lineage>
</organism>
<dbReference type="SMART" id="SM00382">
    <property type="entry name" value="AAA"/>
    <property type="match status" value="2"/>
</dbReference>
<dbReference type="CDD" id="cd03216">
    <property type="entry name" value="ABC_Carb_Monos_I"/>
    <property type="match status" value="1"/>
</dbReference>
<evidence type="ECO:0000256" key="1">
    <source>
        <dbReference type="ARBA" id="ARBA00022448"/>
    </source>
</evidence>
<dbReference type="GO" id="GO:0005524">
    <property type="term" value="F:ATP binding"/>
    <property type="evidence" value="ECO:0007669"/>
    <property type="project" value="UniProtKB-KW"/>
</dbReference>
<dbReference type="PANTHER" id="PTHR43790">
    <property type="entry name" value="CARBOHYDRATE TRANSPORT ATP-BINDING PROTEIN MG119-RELATED"/>
    <property type="match status" value="1"/>
</dbReference>
<dbReference type="InterPro" id="IPR003593">
    <property type="entry name" value="AAA+_ATPase"/>
</dbReference>
<dbReference type="RefSeq" id="WP_166282094.1">
    <property type="nucleotide sequence ID" value="NZ_JAANNP010000007.1"/>
</dbReference>
<feature type="domain" description="ABC transporter" evidence="5">
    <location>
        <begin position="261"/>
        <end position="507"/>
    </location>
</feature>
<sequence>MASAASSPVVQMTGIRKEFPGVKALDGVDLRLFAGEVHALMGENGAGKSTLIKVLTGVYTIDGGEIRLGGEPVLFSSPLQAQQAGVSTVYQEVNLCTNLSVAENIFIGREPRRMGAINWREMRRRAREALERVDLHIDVSQPLSSYSIAIQQMVAIARAVDISAQVLILDEPTSSLDQGEVQQLFRVMRQLKAEGLAIVFVSHFLEQIYEITDRMTVLRNGQLVGEWMTSELPQVELVSKMIGRDLATLEALEGENKRTLTALENATPVIQAKGVGRKGSVEPFDLSVYPGEVVGLAGLLGSGRTEVARLMFGADRADSGDFLVDGKPTHLRTPRAATSQGIAFTSENRRTEGLVGELTVRENIILALQAARGWTRPISRKRQDELVDEYIKALDIRPANPEQQVRNLSGGNQQKVLLARWLITRPKLLILDEPTRGIDVGAKAQIQKLVVSLSEEGMSVLFISAELEEVLRLSHKVEVLRDRRIIAELANDEGMTVEKIVETIAGDSREEVRA</sequence>
<keyword evidence="7" id="KW-1185">Reference proteome</keyword>
<comment type="caution">
    <text evidence="6">The sequence shown here is derived from an EMBL/GenBank/DDBJ whole genome shotgun (WGS) entry which is preliminary data.</text>
</comment>
<gene>
    <name evidence="6" type="ORF">G9H71_11995</name>
</gene>
<evidence type="ECO:0000313" key="6">
    <source>
        <dbReference type="EMBL" id="NHC14501.1"/>
    </source>
</evidence>
<reference evidence="6 7" key="1">
    <citation type="submission" date="2020-03" db="EMBL/GenBank/DDBJ databases">
        <title>Two novel Motilibacter sp.</title>
        <authorList>
            <person name="Liu S."/>
        </authorList>
    </citation>
    <scope>NUCLEOTIDE SEQUENCE [LARGE SCALE GENOMIC DNA]</scope>
    <source>
        <strain evidence="6 7">E257</strain>
    </source>
</reference>
<dbReference type="InterPro" id="IPR017871">
    <property type="entry name" value="ABC_transporter-like_CS"/>
</dbReference>
<dbReference type="CDD" id="cd03215">
    <property type="entry name" value="ABC_Carb_Monos_II"/>
    <property type="match status" value="1"/>
</dbReference>
<dbReference type="InterPro" id="IPR050107">
    <property type="entry name" value="ABC_carbohydrate_import_ATPase"/>
</dbReference>
<evidence type="ECO:0000256" key="2">
    <source>
        <dbReference type="ARBA" id="ARBA00022737"/>
    </source>
</evidence>
<dbReference type="PROSITE" id="PS50893">
    <property type="entry name" value="ABC_TRANSPORTER_2"/>
    <property type="match status" value="2"/>
</dbReference>
<dbReference type="Pfam" id="PF00005">
    <property type="entry name" value="ABC_tran"/>
    <property type="match status" value="2"/>
</dbReference>
<dbReference type="PROSITE" id="PS00211">
    <property type="entry name" value="ABC_TRANSPORTER_1"/>
    <property type="match status" value="1"/>
</dbReference>
<dbReference type="EMBL" id="JAANNP010000007">
    <property type="protein sequence ID" value="NHC14501.1"/>
    <property type="molecule type" value="Genomic_DNA"/>
</dbReference>
<dbReference type="InterPro" id="IPR027417">
    <property type="entry name" value="P-loop_NTPase"/>
</dbReference>
<dbReference type="Gene3D" id="3.40.50.300">
    <property type="entry name" value="P-loop containing nucleotide triphosphate hydrolases"/>
    <property type="match status" value="2"/>
</dbReference>
<feature type="domain" description="ABC transporter" evidence="5">
    <location>
        <begin position="10"/>
        <end position="245"/>
    </location>
</feature>